<evidence type="ECO:0000256" key="6">
    <source>
        <dbReference type="ARBA" id="ARBA00023125"/>
    </source>
</evidence>
<dbReference type="KEGG" id="sdu:111218722"/>
<evidence type="ECO:0000256" key="2">
    <source>
        <dbReference type="ARBA" id="ARBA00004123"/>
    </source>
</evidence>
<dbReference type="SMART" id="SM00389">
    <property type="entry name" value="HOX"/>
    <property type="match status" value="1"/>
</dbReference>
<evidence type="ECO:0000256" key="5">
    <source>
        <dbReference type="ARBA" id="ARBA00023015"/>
    </source>
</evidence>
<reference evidence="14" key="1">
    <citation type="submission" date="2025-08" db="UniProtKB">
        <authorList>
            <consortium name="Ensembl"/>
        </authorList>
    </citation>
    <scope>IDENTIFICATION</scope>
</reference>
<dbReference type="PROSITE" id="PS00027">
    <property type="entry name" value="HOMEOBOX_1"/>
    <property type="match status" value="1"/>
</dbReference>
<dbReference type="SUPFAM" id="SSF46689">
    <property type="entry name" value="Homeodomain-like"/>
    <property type="match status" value="1"/>
</dbReference>
<evidence type="ECO:0000256" key="8">
    <source>
        <dbReference type="ARBA" id="ARBA00023163"/>
    </source>
</evidence>
<dbReference type="GO" id="GO:0000981">
    <property type="term" value="F:DNA-binding transcription factor activity, RNA polymerase II-specific"/>
    <property type="evidence" value="ECO:0007669"/>
    <property type="project" value="InterPro"/>
</dbReference>
<evidence type="ECO:0000256" key="12">
    <source>
        <dbReference type="SAM" id="MobiDB-lite"/>
    </source>
</evidence>
<dbReference type="InterPro" id="IPR009057">
    <property type="entry name" value="Homeodomain-like_sf"/>
</dbReference>
<dbReference type="InterPro" id="IPR001356">
    <property type="entry name" value="HD"/>
</dbReference>
<evidence type="ECO:0000256" key="11">
    <source>
        <dbReference type="RuleBase" id="RU000682"/>
    </source>
</evidence>
<keyword evidence="15" id="KW-1185">Reference proteome</keyword>
<evidence type="ECO:0000256" key="1">
    <source>
        <dbReference type="ARBA" id="ARBA00003263"/>
    </source>
</evidence>
<protein>
    <submittedName>
        <fullName evidence="14">Homeobox D12a</fullName>
    </submittedName>
</protein>
<dbReference type="PROSITE" id="PS50071">
    <property type="entry name" value="HOMEOBOX_2"/>
    <property type="match status" value="1"/>
</dbReference>
<dbReference type="Proteomes" id="UP000261420">
    <property type="component" value="Unplaced"/>
</dbReference>
<evidence type="ECO:0000256" key="7">
    <source>
        <dbReference type="ARBA" id="ARBA00023155"/>
    </source>
</evidence>
<feature type="domain" description="Homeobox" evidence="13">
    <location>
        <begin position="198"/>
        <end position="258"/>
    </location>
</feature>
<dbReference type="GeneID" id="111218722"/>
<evidence type="ECO:0000256" key="10">
    <source>
        <dbReference type="PROSITE-ProRule" id="PRU00108"/>
    </source>
</evidence>
<dbReference type="CTD" id="100006598"/>
<name>A0A3B4T216_SERDU</name>
<dbReference type="GeneTree" id="ENSGT00940000159938"/>
<evidence type="ECO:0000256" key="3">
    <source>
        <dbReference type="ARBA" id="ARBA00006317"/>
    </source>
</evidence>
<evidence type="ECO:0000259" key="13">
    <source>
        <dbReference type="PROSITE" id="PS50071"/>
    </source>
</evidence>
<dbReference type="Gene3D" id="1.10.10.60">
    <property type="entry name" value="Homeodomain-like"/>
    <property type="match status" value="1"/>
</dbReference>
<dbReference type="OMA" id="YYAHDTS"/>
<dbReference type="PANTHER" id="PTHR46440">
    <property type="entry name" value="HOMEOBOX PROTEIN HOX-D12-RELATED"/>
    <property type="match status" value="1"/>
</dbReference>
<dbReference type="InterPro" id="IPR020479">
    <property type="entry name" value="HD_metazoa"/>
</dbReference>
<keyword evidence="7 10" id="KW-0371">Homeobox</keyword>
<accession>A0A3B4T216</accession>
<keyword evidence="8" id="KW-0804">Transcription</keyword>
<dbReference type="AlphaFoldDB" id="A0A3B4T216"/>
<feature type="compositionally biased region" description="Polar residues" evidence="12">
    <location>
        <begin position="164"/>
        <end position="179"/>
    </location>
</feature>
<proteinExistence type="inferred from homology"/>
<dbReference type="InterPro" id="IPR017970">
    <property type="entry name" value="Homeobox_CS"/>
</dbReference>
<organism evidence="14 15">
    <name type="scientific">Seriola dumerili</name>
    <name type="common">Greater amberjack</name>
    <name type="synonym">Caranx dumerili</name>
    <dbReference type="NCBI Taxonomy" id="41447"/>
    <lineage>
        <taxon>Eukaryota</taxon>
        <taxon>Metazoa</taxon>
        <taxon>Chordata</taxon>
        <taxon>Craniata</taxon>
        <taxon>Vertebrata</taxon>
        <taxon>Euteleostomi</taxon>
        <taxon>Actinopterygii</taxon>
        <taxon>Neopterygii</taxon>
        <taxon>Teleostei</taxon>
        <taxon>Neoteleostei</taxon>
        <taxon>Acanthomorphata</taxon>
        <taxon>Carangaria</taxon>
        <taxon>Carangiformes</taxon>
        <taxon>Carangidae</taxon>
        <taxon>Seriola</taxon>
    </lineage>
</organism>
<evidence type="ECO:0000313" key="14">
    <source>
        <dbReference type="Ensembl" id="ENSSDUP00000000110.1"/>
    </source>
</evidence>
<dbReference type="STRING" id="41447.ENSSDUP00000000110"/>
<dbReference type="RefSeq" id="XP_022596871.1">
    <property type="nucleotide sequence ID" value="XM_022741150.1"/>
</dbReference>
<dbReference type="GO" id="GO:0005634">
    <property type="term" value="C:nucleus"/>
    <property type="evidence" value="ECO:0007669"/>
    <property type="project" value="UniProtKB-SubCell"/>
</dbReference>
<keyword evidence="6 10" id="KW-0238">DNA-binding</keyword>
<comment type="function">
    <text evidence="1">Sequence-specific transcription factor which is part of a developmental regulatory system that provides cells with specific positional identities on the anterior-posterior axis.</text>
</comment>
<reference evidence="14" key="2">
    <citation type="submission" date="2025-09" db="UniProtKB">
        <authorList>
            <consortium name="Ensembl"/>
        </authorList>
    </citation>
    <scope>IDENTIFICATION</scope>
</reference>
<dbReference type="PANTHER" id="PTHR46440:SF1">
    <property type="entry name" value="HOMEOBOX PROTEIN HOX-D12"/>
    <property type="match status" value="1"/>
</dbReference>
<evidence type="ECO:0000256" key="9">
    <source>
        <dbReference type="ARBA" id="ARBA00023242"/>
    </source>
</evidence>
<keyword evidence="5" id="KW-0805">Transcription regulation</keyword>
<dbReference type="PRINTS" id="PR00024">
    <property type="entry name" value="HOMEOBOX"/>
</dbReference>
<evidence type="ECO:0000313" key="15">
    <source>
        <dbReference type="Proteomes" id="UP000261420"/>
    </source>
</evidence>
<dbReference type="CDD" id="cd00086">
    <property type="entry name" value="homeodomain"/>
    <property type="match status" value="1"/>
</dbReference>
<comment type="subcellular location">
    <subcellularLocation>
        <location evidence="2 10 11">Nucleus</location>
    </subcellularLocation>
</comment>
<sequence length="268" mass="30063">MEMCERNPLNPGYVGSLLNFAPPESLYFSNLRGNGAHIPGLHQIPYNRREVCTLPWTSSSSCTSRPAAPPPQSRAFGGYCPPFLSNNSVSVNTNSSGGHVKAHLEESARCFQDADHKTEESGRQDEAYAGEHGAVSDRGYSDLHSRSHGPGAQLNADSAGPLNVTGTKQEQNCFQPPSSNTCSRTTFAEGAPWCSSQVRTRKKRKPYTKPQLAELENEFMMNEFINRQKRKELSDRLDLSDQQVKIWFQNRRMKKKRLMMREQAFSAY</sequence>
<keyword evidence="4" id="KW-0217">Developmental protein</keyword>
<evidence type="ECO:0000256" key="4">
    <source>
        <dbReference type="ARBA" id="ARBA00022473"/>
    </source>
</evidence>
<dbReference type="GO" id="GO:1990837">
    <property type="term" value="F:sequence-specific double-stranded DNA binding"/>
    <property type="evidence" value="ECO:0007669"/>
    <property type="project" value="TreeGrafter"/>
</dbReference>
<dbReference type="Pfam" id="PF00046">
    <property type="entry name" value="Homeodomain"/>
    <property type="match status" value="1"/>
</dbReference>
<dbReference type="Ensembl" id="ENSSDUT00000000143.1">
    <property type="protein sequence ID" value="ENSSDUP00000000110.1"/>
    <property type="gene ID" value="ENSSDUG00000000155.1"/>
</dbReference>
<feature type="DNA-binding region" description="Homeobox" evidence="10">
    <location>
        <begin position="200"/>
        <end position="259"/>
    </location>
</feature>
<keyword evidence="9 10" id="KW-0539">Nucleus</keyword>
<comment type="similarity">
    <text evidence="3">Belongs to the Abd-B homeobox family.</text>
</comment>
<feature type="region of interest" description="Disordered" evidence="12">
    <location>
        <begin position="135"/>
        <end position="179"/>
    </location>
</feature>